<protein>
    <submittedName>
        <fullName evidence="1">Uncharacterized protein</fullName>
    </submittedName>
</protein>
<dbReference type="AlphaFoldDB" id="A0A5C5X883"/>
<organism evidence="1 2">
    <name type="scientific">Thalassoglobus neptunius</name>
    <dbReference type="NCBI Taxonomy" id="1938619"/>
    <lineage>
        <taxon>Bacteria</taxon>
        <taxon>Pseudomonadati</taxon>
        <taxon>Planctomycetota</taxon>
        <taxon>Planctomycetia</taxon>
        <taxon>Planctomycetales</taxon>
        <taxon>Planctomycetaceae</taxon>
        <taxon>Thalassoglobus</taxon>
    </lineage>
</organism>
<dbReference type="EMBL" id="SIHI01000001">
    <property type="protein sequence ID" value="TWT58919.1"/>
    <property type="molecule type" value="Genomic_DNA"/>
</dbReference>
<sequence length="149" mass="16321">MFGSRTNDRIEKLTGEVSHMRQQVDNNKNVLAVVFNEVTSLKDSANKYASQSVIKSEDSCDEKGAALLAKIAGGGFPDGMLVCVGKTVATVKTVREAMEGFHGKVMHVRTSGEMEEAVETVIRKHVTASNTEKYKARLEESRKQNGESE</sequence>
<dbReference type="RefSeq" id="WP_146509643.1">
    <property type="nucleotide sequence ID" value="NZ_SIHI01000001.1"/>
</dbReference>
<dbReference type="Proteomes" id="UP000317243">
    <property type="component" value="Unassembled WGS sequence"/>
</dbReference>
<evidence type="ECO:0000313" key="1">
    <source>
        <dbReference type="EMBL" id="TWT58919.1"/>
    </source>
</evidence>
<name>A0A5C5X883_9PLAN</name>
<comment type="caution">
    <text evidence="1">The sequence shown here is derived from an EMBL/GenBank/DDBJ whole genome shotgun (WGS) entry which is preliminary data.</text>
</comment>
<gene>
    <name evidence="1" type="ORF">KOR42_23060</name>
</gene>
<reference evidence="1 2" key="1">
    <citation type="submission" date="2019-02" db="EMBL/GenBank/DDBJ databases">
        <title>Deep-cultivation of Planctomycetes and their phenomic and genomic characterization uncovers novel biology.</title>
        <authorList>
            <person name="Wiegand S."/>
            <person name="Jogler M."/>
            <person name="Boedeker C."/>
            <person name="Pinto D."/>
            <person name="Vollmers J."/>
            <person name="Rivas-Marin E."/>
            <person name="Kohn T."/>
            <person name="Peeters S.H."/>
            <person name="Heuer A."/>
            <person name="Rast P."/>
            <person name="Oberbeckmann S."/>
            <person name="Bunk B."/>
            <person name="Jeske O."/>
            <person name="Meyerdierks A."/>
            <person name="Storesund J.E."/>
            <person name="Kallscheuer N."/>
            <person name="Luecker S."/>
            <person name="Lage O.M."/>
            <person name="Pohl T."/>
            <person name="Merkel B.J."/>
            <person name="Hornburger P."/>
            <person name="Mueller R.-W."/>
            <person name="Bruemmer F."/>
            <person name="Labrenz M."/>
            <person name="Spormann A.M."/>
            <person name="Op Den Camp H."/>
            <person name="Overmann J."/>
            <person name="Amann R."/>
            <person name="Jetten M.S.M."/>
            <person name="Mascher T."/>
            <person name="Medema M.H."/>
            <person name="Devos D.P."/>
            <person name="Kaster A.-K."/>
            <person name="Ovreas L."/>
            <person name="Rohde M."/>
            <person name="Galperin M.Y."/>
            <person name="Jogler C."/>
        </authorList>
    </citation>
    <scope>NUCLEOTIDE SEQUENCE [LARGE SCALE GENOMIC DNA]</scope>
    <source>
        <strain evidence="1 2">KOR42</strain>
    </source>
</reference>
<accession>A0A5C5X883</accession>
<proteinExistence type="predicted"/>
<evidence type="ECO:0000313" key="2">
    <source>
        <dbReference type="Proteomes" id="UP000317243"/>
    </source>
</evidence>
<keyword evidence="2" id="KW-1185">Reference proteome</keyword>